<comment type="caution">
    <text evidence="1">The sequence shown here is derived from an EMBL/GenBank/DDBJ whole genome shotgun (WGS) entry which is preliminary data.</text>
</comment>
<evidence type="ECO:0000313" key="1">
    <source>
        <dbReference type="EMBL" id="CAL1279910.1"/>
    </source>
</evidence>
<protein>
    <submittedName>
        <fullName evidence="1">Uncharacterized protein</fullName>
    </submittedName>
</protein>
<sequence length="1139" mass="133493">MAERREELEEILKGTRMFDDKEYIVQAVSCLSDYSESFLISLIKSDFREIIPFIYESSDVLLKLYAAGFETDPKVKDSGGKSAFFHALKTEESHLVFLLYDHAANACLQAKASIRFPDSEIVKNLKSLKSHLKLLEKDIESTKISQKSRCLFAYLCRFNEFQIEICEHINIICIKYYGRKGKEYEASQRKETILAILKAYETYFNYVNGELEPCLDDIYLFKAYYEHKAYFDKLDFSSAVIFFDNLFLLKEKLILPNTAYLDVESNFSLFIFFRKYLEQFENQKRFYFVSRWITFQERLSLQRDMCRFKEILEGTELSKKNIVRKLPDSAVRTLTNLPEIYGQFLIFRLQNYLNAAAEVTVKDLKSILVIERCLQVVGECFKESDFKSVQRILILGLPTDFIRTLKQIRNRLSNIKSHELQYKYDLEQDKELFQGIQNELEKLKKLLLPVYSFHKYEMDQFLLNHSIRSIRKAQEINNLNEHENQLKDILPSPETEENNFLVQSRWNYYFDDIHTFLTEEIENMNRNGNIIDKNTFNSCKNIVENIISTVEKQLKSLKAKDPQNYIEELHSHFCCLEEILTYITTDQKLNMHNTKLTKISKERQSVFTKLRKNFIESQKRDKAIDRSTEGTPVAKRKTAEMLLSSESGNTCNKTPKIMNPFYCYGKYGSTIETSSFISCNKNTDNGSSLPKLESFKAKQTKDENIRENVQKRAFQTGLDDSNQRITINSKKECKEDVVLCGNSVKLESLIRTAENNPPFADATNVCNDKENSFIEKAETFLNDYKKFANILFQEFQVDPNEDFFFNNIENYCWIFKGHKILNETEKELILQSVPERFQNVLQLKRNVKDLLTEKTEFTKEIEEDLVTLNLNDKEIKKIKENVKSGLTNDAIDIIDSAHDYFLDLKEKIELKEIDKSDYKLLCKKLKIPKYANEILLKVVKLENKKIPCNQFEFLLHRIEILENILIVENNGIAQLWNEATTPRRKMHVKEKIVQLYLNDSAIQASVEMLLFDCMNILDLHDLKHLRRKRTNLLNGIDLRNVLAHGNPLLEFLGRLLDPCDLPSELVEKMLKLISDKYVIDCIQQILEESQIASNDFMEILEDEGLKHLSEPILNCNHFYDYAPLIKMRDNCHYKKVVSP</sequence>
<dbReference type="AlphaFoldDB" id="A0AAV2A7A3"/>
<reference evidence="1 2" key="1">
    <citation type="submission" date="2024-04" db="EMBL/GenBank/DDBJ databases">
        <authorList>
            <person name="Rising A."/>
            <person name="Reimegard J."/>
            <person name="Sonavane S."/>
            <person name="Akerstrom W."/>
            <person name="Nylinder S."/>
            <person name="Hedman E."/>
            <person name="Kallberg Y."/>
        </authorList>
    </citation>
    <scope>NUCLEOTIDE SEQUENCE [LARGE SCALE GENOMIC DNA]</scope>
</reference>
<name>A0AAV2A7A3_9ARAC</name>
<evidence type="ECO:0000313" key="2">
    <source>
        <dbReference type="Proteomes" id="UP001497382"/>
    </source>
</evidence>
<dbReference type="EMBL" id="CAXIEN010000126">
    <property type="protein sequence ID" value="CAL1279910.1"/>
    <property type="molecule type" value="Genomic_DNA"/>
</dbReference>
<accession>A0AAV2A7A3</accession>
<dbReference type="Proteomes" id="UP001497382">
    <property type="component" value="Unassembled WGS sequence"/>
</dbReference>
<organism evidence="1 2">
    <name type="scientific">Larinioides sclopetarius</name>
    <dbReference type="NCBI Taxonomy" id="280406"/>
    <lineage>
        <taxon>Eukaryota</taxon>
        <taxon>Metazoa</taxon>
        <taxon>Ecdysozoa</taxon>
        <taxon>Arthropoda</taxon>
        <taxon>Chelicerata</taxon>
        <taxon>Arachnida</taxon>
        <taxon>Araneae</taxon>
        <taxon>Araneomorphae</taxon>
        <taxon>Entelegynae</taxon>
        <taxon>Araneoidea</taxon>
        <taxon>Araneidae</taxon>
        <taxon>Larinioides</taxon>
    </lineage>
</organism>
<gene>
    <name evidence="1" type="ORF">LARSCL_LOCUS10666</name>
</gene>
<keyword evidence="2" id="KW-1185">Reference proteome</keyword>
<proteinExistence type="predicted"/>